<evidence type="ECO:0000313" key="7">
    <source>
        <dbReference type="Proteomes" id="UP000502287"/>
    </source>
</evidence>
<reference evidence="4 7" key="1">
    <citation type="submission" date="2016-03" db="EMBL/GenBank/DDBJ databases">
        <authorList>
            <person name="Hansen M.J."/>
            <person name="Bojesen A.M."/>
            <person name="Planet P."/>
        </authorList>
    </citation>
    <scope>NUCLEOTIDE SEQUENCE [LARGE SCALE GENOMIC DNA]</scope>
    <source>
        <strain evidence="4 7">HPA 21</strain>
    </source>
</reference>
<gene>
    <name evidence="4" type="ORF">A4G17_07535</name>
    <name evidence="5" type="ORF">EDC49_0653</name>
</gene>
<organism evidence="4 7">
    <name type="scientific">Frederiksenia canicola</name>
    <dbReference type="NCBI Taxonomy" id="123824"/>
    <lineage>
        <taxon>Bacteria</taxon>
        <taxon>Pseudomonadati</taxon>
        <taxon>Pseudomonadota</taxon>
        <taxon>Gammaproteobacteria</taxon>
        <taxon>Pasteurellales</taxon>
        <taxon>Pasteurellaceae</taxon>
        <taxon>Frederiksenia</taxon>
    </lineage>
</organism>
<dbReference type="PRINTS" id="PR00081">
    <property type="entry name" value="GDHRDH"/>
</dbReference>
<proteinExistence type="inferred from homology"/>
<reference evidence="5 6" key="2">
    <citation type="submission" date="2018-11" db="EMBL/GenBank/DDBJ databases">
        <title>Genomic Encyclopedia of Type Strains, Phase IV (KMG-IV): sequencing the most valuable type-strain genomes for metagenomic binning, comparative biology and taxonomic classification.</title>
        <authorList>
            <person name="Goeker M."/>
        </authorList>
    </citation>
    <scope>NUCLEOTIDE SEQUENCE [LARGE SCALE GENOMIC DNA]</scope>
    <source>
        <strain evidence="5 6">DSM 25797</strain>
    </source>
</reference>
<keyword evidence="6" id="KW-1185">Reference proteome</keyword>
<dbReference type="Pfam" id="PF00106">
    <property type="entry name" value="adh_short"/>
    <property type="match status" value="1"/>
</dbReference>
<evidence type="ECO:0000313" key="4">
    <source>
        <dbReference type="EMBL" id="QIM65302.1"/>
    </source>
</evidence>
<dbReference type="Proteomes" id="UP000502287">
    <property type="component" value="Chromosome"/>
</dbReference>
<dbReference type="PRINTS" id="PR00080">
    <property type="entry name" value="SDRFAMILY"/>
</dbReference>
<sequence>MKYTLITGATSGIGYEIAKIYAEQGEPLILVARRKAILDEFQQRYANVEIVEMDLSEPNNAKKLFEITEQNGWQVSRLINNAGFGVFGEFSETDLDREMAMVNLNIQAVMILTKLYLQPMKARNQGEILNVSSVASFMPGPQMSVYYATKAFVTSFSKALSYELKETNINISILAPGTTATEFEKAANLQNSKLFDRLKVQSAEEVATYAVQNLGKNVIIPNWLNKLMVFSSRFTPDFLLLPIVAFIQKNK</sequence>
<dbReference type="RefSeq" id="WP_236940997.1">
    <property type="nucleotide sequence ID" value="NZ_CP015029.1"/>
</dbReference>
<dbReference type="AlphaFoldDB" id="A0AAE6X743"/>
<evidence type="ECO:0000256" key="2">
    <source>
        <dbReference type="ARBA" id="ARBA00023002"/>
    </source>
</evidence>
<dbReference type="GO" id="GO:0016491">
    <property type="term" value="F:oxidoreductase activity"/>
    <property type="evidence" value="ECO:0007669"/>
    <property type="project" value="UniProtKB-KW"/>
</dbReference>
<comment type="similarity">
    <text evidence="1 3">Belongs to the short-chain dehydrogenases/reductases (SDR) family.</text>
</comment>
<dbReference type="InterPro" id="IPR002347">
    <property type="entry name" value="SDR_fam"/>
</dbReference>
<dbReference type="PANTHER" id="PTHR42901">
    <property type="entry name" value="ALCOHOL DEHYDROGENASE"/>
    <property type="match status" value="1"/>
</dbReference>
<evidence type="ECO:0000256" key="3">
    <source>
        <dbReference type="RuleBase" id="RU000363"/>
    </source>
</evidence>
<dbReference type="Proteomes" id="UP000276901">
    <property type="component" value="Unassembled WGS sequence"/>
</dbReference>
<dbReference type="Gene3D" id="3.40.50.720">
    <property type="entry name" value="NAD(P)-binding Rossmann-like Domain"/>
    <property type="match status" value="1"/>
</dbReference>
<keyword evidence="2" id="KW-0560">Oxidoreductase</keyword>
<evidence type="ECO:0000313" key="6">
    <source>
        <dbReference type="Proteomes" id="UP000276901"/>
    </source>
</evidence>
<dbReference type="KEGG" id="fcl:A4G17_07535"/>
<dbReference type="InterPro" id="IPR036291">
    <property type="entry name" value="NAD(P)-bd_dom_sf"/>
</dbReference>
<dbReference type="SUPFAM" id="SSF51735">
    <property type="entry name" value="NAD(P)-binding Rossmann-fold domains"/>
    <property type="match status" value="1"/>
</dbReference>
<dbReference type="EMBL" id="RKQT01000001">
    <property type="protein sequence ID" value="RPE96264.1"/>
    <property type="molecule type" value="Genomic_DNA"/>
</dbReference>
<protein>
    <submittedName>
        <fullName evidence="4">Short-chain dehydrogenase</fullName>
    </submittedName>
</protein>
<evidence type="ECO:0000256" key="1">
    <source>
        <dbReference type="ARBA" id="ARBA00006484"/>
    </source>
</evidence>
<dbReference type="EMBL" id="CP015029">
    <property type="protein sequence ID" value="QIM65302.1"/>
    <property type="molecule type" value="Genomic_DNA"/>
</dbReference>
<dbReference type="PANTHER" id="PTHR42901:SF1">
    <property type="entry name" value="ALCOHOL DEHYDROGENASE"/>
    <property type="match status" value="1"/>
</dbReference>
<dbReference type="PIRSF" id="PIRSF000126">
    <property type="entry name" value="11-beta-HSD1"/>
    <property type="match status" value="1"/>
</dbReference>
<name>A0AAE6X743_9PAST</name>
<dbReference type="CDD" id="cd05233">
    <property type="entry name" value="SDR_c"/>
    <property type="match status" value="1"/>
</dbReference>
<accession>A0AAE6X743</accession>
<evidence type="ECO:0000313" key="5">
    <source>
        <dbReference type="EMBL" id="RPE96264.1"/>
    </source>
</evidence>